<dbReference type="PRINTS" id="PR00455">
    <property type="entry name" value="HTHTETR"/>
</dbReference>
<dbReference type="AlphaFoldDB" id="A0A0R1MJT0"/>
<organism evidence="6 7">
    <name type="scientific">Liquorilactobacillus hordei DSM 19519</name>
    <dbReference type="NCBI Taxonomy" id="1423759"/>
    <lineage>
        <taxon>Bacteria</taxon>
        <taxon>Bacillati</taxon>
        <taxon>Bacillota</taxon>
        <taxon>Bacilli</taxon>
        <taxon>Lactobacillales</taxon>
        <taxon>Lactobacillaceae</taxon>
        <taxon>Liquorilactobacillus</taxon>
    </lineage>
</organism>
<dbReference type="EMBL" id="AZDX01000001">
    <property type="protein sequence ID" value="KRL08285.1"/>
    <property type="molecule type" value="Genomic_DNA"/>
</dbReference>
<feature type="DNA-binding region" description="H-T-H motif" evidence="4">
    <location>
        <begin position="35"/>
        <end position="54"/>
    </location>
</feature>
<evidence type="ECO:0000313" key="6">
    <source>
        <dbReference type="EMBL" id="KRL08285.1"/>
    </source>
</evidence>
<dbReference type="InterPro" id="IPR001647">
    <property type="entry name" value="HTH_TetR"/>
</dbReference>
<dbReference type="GeneID" id="98311171"/>
<dbReference type="InterPro" id="IPR050109">
    <property type="entry name" value="HTH-type_TetR-like_transc_reg"/>
</dbReference>
<protein>
    <submittedName>
        <fullName evidence="6">TetR family transcriptional regulator</fullName>
    </submittedName>
</protein>
<dbReference type="FunFam" id="1.10.10.60:FF:000141">
    <property type="entry name" value="TetR family transcriptional regulator"/>
    <property type="match status" value="1"/>
</dbReference>
<dbReference type="PANTHER" id="PTHR30328:SF54">
    <property type="entry name" value="HTH-TYPE TRANSCRIPTIONAL REPRESSOR SCO4008"/>
    <property type="match status" value="1"/>
</dbReference>
<evidence type="ECO:0000256" key="2">
    <source>
        <dbReference type="ARBA" id="ARBA00023125"/>
    </source>
</evidence>
<name>A0A0R1MJT0_9LACO</name>
<reference evidence="6 7" key="1">
    <citation type="journal article" date="2015" name="Genome Announc.">
        <title>Expanding the biotechnology potential of lactobacilli through comparative genomics of 213 strains and associated genera.</title>
        <authorList>
            <person name="Sun Z."/>
            <person name="Harris H.M."/>
            <person name="McCann A."/>
            <person name="Guo C."/>
            <person name="Argimon S."/>
            <person name="Zhang W."/>
            <person name="Yang X."/>
            <person name="Jeffery I.B."/>
            <person name="Cooney J.C."/>
            <person name="Kagawa T.F."/>
            <person name="Liu W."/>
            <person name="Song Y."/>
            <person name="Salvetti E."/>
            <person name="Wrobel A."/>
            <person name="Rasinkangas P."/>
            <person name="Parkhill J."/>
            <person name="Rea M.C."/>
            <person name="O'Sullivan O."/>
            <person name="Ritari J."/>
            <person name="Douillard F.P."/>
            <person name="Paul Ross R."/>
            <person name="Yang R."/>
            <person name="Briner A.E."/>
            <person name="Felis G.E."/>
            <person name="de Vos W.M."/>
            <person name="Barrangou R."/>
            <person name="Klaenhammer T.R."/>
            <person name="Caufield P.W."/>
            <person name="Cui Y."/>
            <person name="Zhang H."/>
            <person name="O'Toole P.W."/>
        </authorList>
    </citation>
    <scope>NUCLEOTIDE SEQUENCE [LARGE SCALE GENOMIC DNA]</scope>
    <source>
        <strain evidence="6 7">DSM 19519</strain>
    </source>
</reference>
<dbReference type="OrthoDB" id="9780939at2"/>
<accession>A0A0R1MJT0</accession>
<dbReference type="GO" id="GO:0045892">
    <property type="term" value="P:negative regulation of DNA-templated transcription"/>
    <property type="evidence" value="ECO:0007669"/>
    <property type="project" value="UniProtKB-ARBA"/>
</dbReference>
<evidence type="ECO:0000256" key="3">
    <source>
        <dbReference type="ARBA" id="ARBA00023163"/>
    </source>
</evidence>
<keyword evidence="2 4" id="KW-0238">DNA-binding</keyword>
<keyword evidence="3" id="KW-0804">Transcription</keyword>
<evidence type="ECO:0000313" key="7">
    <source>
        <dbReference type="Proteomes" id="UP000051448"/>
    </source>
</evidence>
<sequence length="199" mass="23286">MGQIERRFEIREIKKQDVLNAAESKFFKKGFAATSIDEIASEAEFSKKTLYTYFESKNQIYFEIMLRGYKKLLKLIQSQYQESHPLNSKQQFTAFWAAFEDFSVNYKGYLSAIIFFEVSEDQIQEGYKLVEYQQLKKELIDNLVELLSMENSSVNIKSRLLWRFILGAAQSMLHNSEESKLILQNSYQLLSSMVDAELS</sequence>
<evidence type="ECO:0000256" key="4">
    <source>
        <dbReference type="PROSITE-ProRule" id="PRU00335"/>
    </source>
</evidence>
<gene>
    <name evidence="6" type="ORF">FC92_GL000075</name>
</gene>
<dbReference type="PATRIC" id="fig|1423759.3.peg.75"/>
<feature type="domain" description="HTH tetR-type" evidence="5">
    <location>
        <begin position="12"/>
        <end position="72"/>
    </location>
</feature>
<dbReference type="InterPro" id="IPR009057">
    <property type="entry name" value="Homeodomain-like_sf"/>
</dbReference>
<dbReference type="RefSeq" id="WP_057868479.1">
    <property type="nucleotide sequence ID" value="NZ_AZDX01000001.1"/>
</dbReference>
<dbReference type="Pfam" id="PF00440">
    <property type="entry name" value="TetR_N"/>
    <property type="match status" value="1"/>
</dbReference>
<evidence type="ECO:0000256" key="1">
    <source>
        <dbReference type="ARBA" id="ARBA00023015"/>
    </source>
</evidence>
<comment type="caution">
    <text evidence="6">The sequence shown here is derived from an EMBL/GenBank/DDBJ whole genome shotgun (WGS) entry which is preliminary data.</text>
</comment>
<evidence type="ECO:0000259" key="5">
    <source>
        <dbReference type="PROSITE" id="PS50977"/>
    </source>
</evidence>
<dbReference type="STRING" id="1423759.FC92_GL000075"/>
<dbReference type="PROSITE" id="PS50977">
    <property type="entry name" value="HTH_TETR_2"/>
    <property type="match status" value="1"/>
</dbReference>
<dbReference type="Proteomes" id="UP000051448">
    <property type="component" value="Unassembled WGS sequence"/>
</dbReference>
<dbReference type="SUPFAM" id="SSF46689">
    <property type="entry name" value="Homeodomain-like"/>
    <property type="match status" value="1"/>
</dbReference>
<dbReference type="GO" id="GO:0003677">
    <property type="term" value="F:DNA binding"/>
    <property type="evidence" value="ECO:0007669"/>
    <property type="project" value="UniProtKB-UniRule"/>
</dbReference>
<keyword evidence="7" id="KW-1185">Reference proteome</keyword>
<keyword evidence="1" id="KW-0805">Transcription regulation</keyword>
<dbReference type="PANTHER" id="PTHR30328">
    <property type="entry name" value="TRANSCRIPTIONAL REPRESSOR"/>
    <property type="match status" value="1"/>
</dbReference>
<dbReference type="Gene3D" id="1.10.357.10">
    <property type="entry name" value="Tetracycline Repressor, domain 2"/>
    <property type="match status" value="1"/>
</dbReference>
<proteinExistence type="predicted"/>